<dbReference type="Proteomes" id="UP000007752">
    <property type="component" value="Chromosome 12"/>
</dbReference>
<proteinExistence type="predicted"/>
<organism evidence="1">
    <name type="scientific">Oryza sativa subsp. japonica</name>
    <name type="common">Rice</name>
    <dbReference type="NCBI Taxonomy" id="39947"/>
    <lineage>
        <taxon>Eukaryota</taxon>
        <taxon>Viridiplantae</taxon>
        <taxon>Streptophyta</taxon>
        <taxon>Embryophyta</taxon>
        <taxon>Tracheophyta</taxon>
        <taxon>Spermatophyta</taxon>
        <taxon>Magnoliopsida</taxon>
        <taxon>Liliopsida</taxon>
        <taxon>Poales</taxon>
        <taxon>Poaceae</taxon>
        <taxon>BOP clade</taxon>
        <taxon>Oryzoideae</taxon>
        <taxon>Oryzeae</taxon>
        <taxon>Oryzinae</taxon>
        <taxon>Oryza</taxon>
        <taxon>Oryza sativa</taxon>
    </lineage>
</organism>
<reference evidence="1" key="2">
    <citation type="submission" date="2008-12" db="EMBL/GenBank/DDBJ databases">
        <title>Improved gene annotation of the rice (Oryza sativa) genomes.</title>
        <authorList>
            <person name="Wang J."/>
            <person name="Li R."/>
            <person name="Fan W."/>
            <person name="Huang Q."/>
            <person name="Zhang J."/>
            <person name="Zhou Y."/>
            <person name="Hu Y."/>
            <person name="Zi S."/>
            <person name="Li J."/>
            <person name="Ni P."/>
            <person name="Zheng H."/>
            <person name="Zhang Y."/>
            <person name="Zhao M."/>
            <person name="Hao Q."/>
            <person name="McDermott J."/>
            <person name="Samudrala R."/>
            <person name="Kristiansen K."/>
            <person name="Wong G.K.-S."/>
        </authorList>
    </citation>
    <scope>NUCLEOTIDE SEQUENCE</scope>
</reference>
<name>B9GCZ5_ORYSJ</name>
<dbReference type="EMBL" id="CM000149">
    <property type="protein sequence ID" value="EEE53152.1"/>
    <property type="molecule type" value="Genomic_DNA"/>
</dbReference>
<accession>B9GCZ5</accession>
<gene>
    <name evidence="1" type="ORF">OsJ_35974</name>
</gene>
<reference evidence="1" key="1">
    <citation type="journal article" date="2005" name="PLoS Biol.">
        <title>The genomes of Oryza sativa: a history of duplications.</title>
        <authorList>
            <person name="Yu J."/>
            <person name="Wang J."/>
            <person name="Lin W."/>
            <person name="Li S."/>
            <person name="Li H."/>
            <person name="Zhou J."/>
            <person name="Ni P."/>
            <person name="Dong W."/>
            <person name="Hu S."/>
            <person name="Zeng C."/>
            <person name="Zhang J."/>
            <person name="Zhang Y."/>
            <person name="Li R."/>
            <person name="Xu Z."/>
            <person name="Li S."/>
            <person name="Li X."/>
            <person name="Zheng H."/>
            <person name="Cong L."/>
            <person name="Lin L."/>
            <person name="Yin J."/>
            <person name="Geng J."/>
            <person name="Li G."/>
            <person name="Shi J."/>
            <person name="Liu J."/>
            <person name="Lv H."/>
            <person name="Li J."/>
            <person name="Wang J."/>
            <person name="Deng Y."/>
            <person name="Ran L."/>
            <person name="Shi X."/>
            <person name="Wang X."/>
            <person name="Wu Q."/>
            <person name="Li C."/>
            <person name="Ren X."/>
            <person name="Wang J."/>
            <person name="Wang X."/>
            <person name="Li D."/>
            <person name="Liu D."/>
            <person name="Zhang X."/>
            <person name="Ji Z."/>
            <person name="Zhao W."/>
            <person name="Sun Y."/>
            <person name="Zhang Z."/>
            <person name="Bao J."/>
            <person name="Han Y."/>
            <person name="Dong L."/>
            <person name="Ji J."/>
            <person name="Chen P."/>
            <person name="Wu S."/>
            <person name="Liu J."/>
            <person name="Xiao Y."/>
            <person name="Bu D."/>
            <person name="Tan J."/>
            <person name="Yang L."/>
            <person name="Ye C."/>
            <person name="Zhang J."/>
            <person name="Xu J."/>
            <person name="Zhou Y."/>
            <person name="Yu Y."/>
            <person name="Zhang B."/>
            <person name="Zhuang S."/>
            <person name="Wei H."/>
            <person name="Liu B."/>
            <person name="Lei M."/>
            <person name="Yu H."/>
            <person name="Li Y."/>
            <person name="Xu H."/>
            <person name="Wei S."/>
            <person name="He X."/>
            <person name="Fang L."/>
            <person name="Zhang Z."/>
            <person name="Zhang Y."/>
            <person name="Huang X."/>
            <person name="Su Z."/>
            <person name="Tong W."/>
            <person name="Li J."/>
            <person name="Tong Z."/>
            <person name="Li S."/>
            <person name="Ye J."/>
            <person name="Wang L."/>
            <person name="Fang L."/>
            <person name="Lei T."/>
            <person name="Chen C."/>
            <person name="Chen H."/>
            <person name="Xu Z."/>
            <person name="Li H."/>
            <person name="Huang H."/>
            <person name="Zhang F."/>
            <person name="Xu H."/>
            <person name="Li N."/>
            <person name="Zhao C."/>
            <person name="Li S."/>
            <person name="Dong L."/>
            <person name="Huang Y."/>
            <person name="Li L."/>
            <person name="Xi Y."/>
            <person name="Qi Q."/>
            <person name="Li W."/>
            <person name="Zhang B."/>
            <person name="Hu W."/>
            <person name="Zhang Y."/>
            <person name="Tian X."/>
            <person name="Jiao Y."/>
            <person name="Liang X."/>
            <person name="Jin J."/>
            <person name="Gao L."/>
            <person name="Zheng W."/>
            <person name="Hao B."/>
            <person name="Liu S."/>
            <person name="Wang W."/>
            <person name="Yuan L."/>
            <person name="Cao M."/>
            <person name="McDermott J."/>
            <person name="Samudrala R."/>
            <person name="Wang J."/>
            <person name="Wong G.K."/>
            <person name="Yang H."/>
        </authorList>
    </citation>
    <scope>NUCLEOTIDE SEQUENCE [LARGE SCALE GENOMIC DNA]</scope>
</reference>
<protein>
    <submittedName>
        <fullName evidence="1">Uncharacterized protein</fullName>
    </submittedName>
</protein>
<evidence type="ECO:0000313" key="1">
    <source>
        <dbReference type="EMBL" id="EEE53152.1"/>
    </source>
</evidence>
<dbReference type="AlphaFoldDB" id="B9GCZ5"/>
<sequence>MSRDQNGQYKNVKKSERFCAEIRFYRKLKIKVADGLY</sequence>